<evidence type="ECO:0000256" key="1">
    <source>
        <dbReference type="ARBA" id="ARBA00004651"/>
    </source>
</evidence>
<keyword evidence="2 8" id="KW-0812">Transmembrane</keyword>
<dbReference type="InterPro" id="IPR003439">
    <property type="entry name" value="ABC_transporter-like_ATP-bd"/>
</dbReference>
<dbReference type="InterPro" id="IPR017871">
    <property type="entry name" value="ABC_transporter-like_CS"/>
</dbReference>
<dbReference type="SMART" id="SM00382">
    <property type="entry name" value="AAA"/>
    <property type="match status" value="1"/>
</dbReference>
<dbReference type="GO" id="GO:0016887">
    <property type="term" value="F:ATP hydrolysis activity"/>
    <property type="evidence" value="ECO:0007669"/>
    <property type="project" value="InterPro"/>
</dbReference>
<sequence length="468" mass="52730">MILLFISFIFLWFLNQFSGFIMTAVLLSYLIIGLFLNQKVSQVCTPLDQEFRAINRRLLERIERIQRVKTCAKEEEEAKDIELRLRDLISRDRKFWIWFSMAIIHRGYINILALTAILGYGIASVSSGVMEIGSLFPLMVWAGTVSDNLWRFQHVEKQLNECLPGVTSLRRALLLPRSVMEKQKAIHLDPCESVTIEFSSVGHTYTEEQLEEEGKKKNGGVVPVLRNVSWIILPGQKVALIGSSGAGKTTIMRLLLRFMDPEQGSVKINGHDLRDLDLSSWLEIVGYVPQQAEVFDGTFRDNLLYALSEEDRIKITEEQLWSLVRQVQLDLGKRLTNGLKTRVGRSGLQLSGGQAQRLMVAAAMAKSLVGKLRFVIVDEATSSLDSTTEQAVQRGIEQMLSSSGIGALVIAHRLSTLRFCDRFIVLRPAEGVLNDDNQVEAVASSFEELYRISPTFRRLADDQGLVIL</sequence>
<dbReference type="Pfam" id="PF00664">
    <property type="entry name" value="ABC_membrane"/>
    <property type="match status" value="1"/>
</dbReference>
<comment type="subcellular location">
    <subcellularLocation>
        <location evidence="1">Cell membrane</location>
        <topology evidence="1">Multi-pass membrane protein</topology>
    </subcellularLocation>
</comment>
<evidence type="ECO:0000256" key="3">
    <source>
        <dbReference type="ARBA" id="ARBA00022741"/>
    </source>
</evidence>
<dbReference type="InterPro" id="IPR027417">
    <property type="entry name" value="P-loop_NTPase"/>
</dbReference>
<evidence type="ECO:0000313" key="12">
    <source>
        <dbReference type="Proteomes" id="UP000229749"/>
    </source>
</evidence>
<feature type="transmembrane region" description="Helical" evidence="8">
    <location>
        <begin position="6"/>
        <end position="32"/>
    </location>
</feature>
<keyword evidence="3" id="KW-0547">Nucleotide-binding</keyword>
<keyword evidence="7" id="KW-0175">Coiled coil</keyword>
<evidence type="ECO:0008006" key="13">
    <source>
        <dbReference type="Google" id="ProtNLM"/>
    </source>
</evidence>
<evidence type="ECO:0000256" key="7">
    <source>
        <dbReference type="SAM" id="Coils"/>
    </source>
</evidence>
<dbReference type="GO" id="GO:0034040">
    <property type="term" value="F:ATPase-coupled lipid transmembrane transporter activity"/>
    <property type="evidence" value="ECO:0007669"/>
    <property type="project" value="TreeGrafter"/>
</dbReference>
<keyword evidence="4" id="KW-0067">ATP-binding</keyword>
<evidence type="ECO:0000259" key="9">
    <source>
        <dbReference type="PROSITE" id="PS50893"/>
    </source>
</evidence>
<proteinExistence type="predicted"/>
<evidence type="ECO:0000256" key="4">
    <source>
        <dbReference type="ARBA" id="ARBA00022840"/>
    </source>
</evidence>
<keyword evidence="5 8" id="KW-1133">Transmembrane helix</keyword>
<dbReference type="PANTHER" id="PTHR24221:SF654">
    <property type="entry name" value="ATP-BINDING CASSETTE SUB-FAMILY B MEMBER 6"/>
    <property type="match status" value="1"/>
</dbReference>
<dbReference type="InterPro" id="IPR036640">
    <property type="entry name" value="ABC1_TM_sf"/>
</dbReference>
<dbReference type="Pfam" id="PF00005">
    <property type="entry name" value="ABC_tran"/>
    <property type="match status" value="1"/>
</dbReference>
<dbReference type="PROSITE" id="PS00211">
    <property type="entry name" value="ABC_TRANSPORTER_1"/>
    <property type="match status" value="1"/>
</dbReference>
<evidence type="ECO:0000313" key="11">
    <source>
        <dbReference type="EMBL" id="PJA46337.1"/>
    </source>
</evidence>
<dbReference type="Proteomes" id="UP000229749">
    <property type="component" value="Unassembled WGS sequence"/>
</dbReference>
<organism evidence="11 12">
    <name type="scientific">Candidatus Uhrbacteria bacterium CG_4_9_14_3_um_filter_36_7</name>
    <dbReference type="NCBI Taxonomy" id="1975033"/>
    <lineage>
        <taxon>Bacteria</taxon>
        <taxon>Candidatus Uhriibacteriota</taxon>
    </lineage>
</organism>
<feature type="coiled-coil region" evidence="7">
    <location>
        <begin position="55"/>
        <end position="91"/>
    </location>
</feature>
<dbReference type="GO" id="GO:0005886">
    <property type="term" value="C:plasma membrane"/>
    <property type="evidence" value="ECO:0007669"/>
    <property type="project" value="UniProtKB-SubCell"/>
</dbReference>
<dbReference type="AlphaFoldDB" id="A0A2M7XEN0"/>
<reference evidence="12" key="1">
    <citation type="submission" date="2017-09" db="EMBL/GenBank/DDBJ databases">
        <title>Depth-based differentiation of microbial function through sediment-hosted aquifers and enrichment of novel symbionts in the deep terrestrial subsurface.</title>
        <authorList>
            <person name="Probst A.J."/>
            <person name="Ladd B."/>
            <person name="Jarett J.K."/>
            <person name="Geller-Mcgrath D.E."/>
            <person name="Sieber C.M.K."/>
            <person name="Emerson J.B."/>
            <person name="Anantharaman K."/>
            <person name="Thomas B.C."/>
            <person name="Malmstrom R."/>
            <person name="Stieglmeier M."/>
            <person name="Klingl A."/>
            <person name="Woyke T."/>
            <person name="Ryan C.M."/>
            <person name="Banfield J.F."/>
        </authorList>
    </citation>
    <scope>NUCLEOTIDE SEQUENCE [LARGE SCALE GENOMIC DNA]</scope>
</reference>
<dbReference type="PANTHER" id="PTHR24221">
    <property type="entry name" value="ATP-BINDING CASSETTE SUB-FAMILY B"/>
    <property type="match status" value="1"/>
</dbReference>
<dbReference type="SUPFAM" id="SSF90123">
    <property type="entry name" value="ABC transporter transmembrane region"/>
    <property type="match status" value="1"/>
</dbReference>
<name>A0A2M7XEN0_9BACT</name>
<dbReference type="PROSITE" id="PS50893">
    <property type="entry name" value="ABC_TRANSPORTER_2"/>
    <property type="match status" value="1"/>
</dbReference>
<protein>
    <recommendedName>
        <fullName evidence="13">ABC transporter domain-containing protein</fullName>
    </recommendedName>
</protein>
<dbReference type="InterPro" id="IPR011527">
    <property type="entry name" value="ABC1_TM_dom"/>
</dbReference>
<dbReference type="Gene3D" id="3.40.50.300">
    <property type="entry name" value="P-loop containing nucleotide triphosphate hydrolases"/>
    <property type="match status" value="1"/>
</dbReference>
<dbReference type="InterPro" id="IPR039421">
    <property type="entry name" value="Type_1_exporter"/>
</dbReference>
<evidence type="ECO:0000256" key="8">
    <source>
        <dbReference type="SAM" id="Phobius"/>
    </source>
</evidence>
<evidence type="ECO:0000259" key="10">
    <source>
        <dbReference type="PROSITE" id="PS50929"/>
    </source>
</evidence>
<dbReference type="EMBL" id="PFWS01000062">
    <property type="protein sequence ID" value="PJA46337.1"/>
    <property type="molecule type" value="Genomic_DNA"/>
</dbReference>
<dbReference type="GO" id="GO:0005524">
    <property type="term" value="F:ATP binding"/>
    <property type="evidence" value="ECO:0007669"/>
    <property type="project" value="UniProtKB-KW"/>
</dbReference>
<evidence type="ECO:0000256" key="5">
    <source>
        <dbReference type="ARBA" id="ARBA00022989"/>
    </source>
</evidence>
<evidence type="ECO:0000256" key="2">
    <source>
        <dbReference type="ARBA" id="ARBA00022692"/>
    </source>
</evidence>
<gene>
    <name evidence="11" type="ORF">CO172_03855</name>
</gene>
<dbReference type="Gene3D" id="1.20.1560.10">
    <property type="entry name" value="ABC transporter type 1, transmembrane domain"/>
    <property type="match status" value="1"/>
</dbReference>
<evidence type="ECO:0000256" key="6">
    <source>
        <dbReference type="ARBA" id="ARBA00023136"/>
    </source>
</evidence>
<feature type="domain" description="ABC transmembrane type-1" evidence="10">
    <location>
        <begin position="1"/>
        <end position="136"/>
    </location>
</feature>
<comment type="caution">
    <text evidence="11">The sequence shown here is derived from an EMBL/GenBank/DDBJ whole genome shotgun (WGS) entry which is preliminary data.</text>
</comment>
<feature type="transmembrane region" description="Helical" evidence="8">
    <location>
        <begin position="95"/>
        <end position="120"/>
    </location>
</feature>
<keyword evidence="6 8" id="KW-0472">Membrane</keyword>
<dbReference type="PROSITE" id="PS50929">
    <property type="entry name" value="ABC_TM1F"/>
    <property type="match status" value="1"/>
</dbReference>
<dbReference type="InterPro" id="IPR003593">
    <property type="entry name" value="AAA+_ATPase"/>
</dbReference>
<feature type="domain" description="ABC transporter" evidence="9">
    <location>
        <begin position="210"/>
        <end position="462"/>
    </location>
</feature>
<dbReference type="SUPFAM" id="SSF52540">
    <property type="entry name" value="P-loop containing nucleoside triphosphate hydrolases"/>
    <property type="match status" value="1"/>
</dbReference>
<accession>A0A2M7XEN0</accession>
<dbReference type="GO" id="GO:0140359">
    <property type="term" value="F:ABC-type transporter activity"/>
    <property type="evidence" value="ECO:0007669"/>
    <property type="project" value="InterPro"/>
</dbReference>